<dbReference type="RefSeq" id="WP_013967669.1">
    <property type="nucleotide sequence ID" value="NC_015732.1"/>
</dbReference>
<dbReference type="SUPFAM" id="SSF89028">
    <property type="entry name" value="Cobalamin adenosyltransferase-like"/>
    <property type="match status" value="1"/>
</dbReference>
<accession>F8EWX0</accession>
<dbReference type="NCBIfam" id="TIGR00636">
    <property type="entry name" value="PduO_Nterm"/>
    <property type="match status" value="1"/>
</dbReference>
<dbReference type="AlphaFoldDB" id="F8EWX0"/>
<keyword evidence="4" id="KW-0169">Cobalamin biosynthesis</keyword>
<dbReference type="EMBL" id="CP002868">
    <property type="protein sequence ID" value="AEJ18356.1"/>
    <property type="molecule type" value="Genomic_DNA"/>
</dbReference>
<dbReference type="PANTHER" id="PTHR12213:SF0">
    <property type="entry name" value="CORRINOID ADENOSYLTRANSFERASE MMAB"/>
    <property type="match status" value="1"/>
</dbReference>
<dbReference type="KEGG" id="scd:Spica_0188"/>
<reference evidence="7" key="1">
    <citation type="journal article" date="2013" name="Stand. Genomic Sci.">
        <title>Genome sequence of the thermophilic fresh-water bacterium Spirochaeta caldaria type strain (H1(T)), reclassification of Spirochaeta caldaria, Spirochaeta stenostrepta, and Spirochaeta zuelzerae in the genus Treponema as Treponema caldaria comb. nov., Treponema stenostrepta comb. nov., and Treponema zuelzerae comb. nov., and emendation of the genus Treponema.</title>
        <authorList>
            <person name="Abt B."/>
            <person name="Goker M."/>
            <person name="Scheuner C."/>
            <person name="Han C."/>
            <person name="Lu M."/>
            <person name="Misra M."/>
            <person name="Lapidus A."/>
            <person name="Nolan M."/>
            <person name="Lucas S."/>
            <person name="Hammon N."/>
            <person name="Deshpande S."/>
            <person name="Cheng J.F."/>
            <person name="Tapia R."/>
            <person name="Goodwin L.A."/>
            <person name="Pitluck S."/>
            <person name="Liolios K."/>
            <person name="Pagani I."/>
            <person name="Ivanova N."/>
            <person name="Mavromatis K."/>
            <person name="Mikhailova N."/>
            <person name="Huntemann M."/>
            <person name="Pati A."/>
            <person name="Chen A."/>
            <person name="Palaniappan K."/>
            <person name="Land M."/>
            <person name="Hauser L."/>
            <person name="Jeffries C.D."/>
            <person name="Rohde M."/>
            <person name="Spring S."/>
            <person name="Gronow S."/>
            <person name="Detter J.C."/>
            <person name="Bristow J."/>
            <person name="Eisen J.A."/>
            <person name="Markowitz V."/>
            <person name="Hugenholtz P."/>
            <person name="Kyrpides N.C."/>
            <person name="Woyke T."/>
            <person name="Klenk H.P."/>
        </authorList>
    </citation>
    <scope>NUCLEOTIDE SEQUENCE</scope>
    <source>
        <strain evidence="7">ATCC 51460 / DSM 7334 / H1</strain>
    </source>
</reference>
<dbReference type="eggNOG" id="COG2096">
    <property type="taxonomic scope" value="Bacteria"/>
</dbReference>
<dbReference type="GO" id="GO:0005524">
    <property type="term" value="F:ATP binding"/>
    <property type="evidence" value="ECO:0007669"/>
    <property type="project" value="UniProtKB-UniRule"/>
</dbReference>
<dbReference type="Pfam" id="PF01923">
    <property type="entry name" value="Cob_adeno_trans"/>
    <property type="match status" value="1"/>
</dbReference>
<gene>
    <name evidence="6" type="ordered locus">Spica_0188</name>
</gene>
<feature type="domain" description="Cobalamin adenosyltransferase-like" evidence="5">
    <location>
        <begin position="3"/>
        <end position="163"/>
    </location>
</feature>
<organism evidence="6 7">
    <name type="scientific">Gracilinema caldarium (strain ATCC 51460 / DSM 7334 / H1)</name>
    <name type="common">Treponema caldarium</name>
    <dbReference type="NCBI Taxonomy" id="744872"/>
    <lineage>
        <taxon>Bacteria</taxon>
        <taxon>Pseudomonadati</taxon>
        <taxon>Spirochaetota</taxon>
        <taxon>Spirochaetia</taxon>
        <taxon>Spirochaetales</taxon>
        <taxon>Breznakiellaceae</taxon>
        <taxon>Gracilinema</taxon>
    </lineage>
</organism>
<evidence type="ECO:0000256" key="2">
    <source>
        <dbReference type="ARBA" id="ARBA00022741"/>
    </source>
</evidence>
<dbReference type="Gene3D" id="1.20.1200.10">
    <property type="entry name" value="Cobalamin adenosyltransferase-like"/>
    <property type="match status" value="1"/>
</dbReference>
<dbReference type="InterPro" id="IPR036451">
    <property type="entry name" value="CblAdoTrfase-like_sf"/>
</dbReference>
<name>F8EWX0_GRAC1</name>
<evidence type="ECO:0000313" key="7">
    <source>
        <dbReference type="Proteomes" id="UP000000503"/>
    </source>
</evidence>
<proteinExistence type="inferred from homology"/>
<dbReference type="PANTHER" id="PTHR12213">
    <property type="entry name" value="CORRINOID ADENOSYLTRANSFERASE"/>
    <property type="match status" value="1"/>
</dbReference>
<comment type="catalytic activity">
    <reaction evidence="4">
        <text>2 cob(II)yrinate a,c diamide + reduced [electron-transfer flavoprotein] + 2 ATP = 2 adenosylcob(III)yrinate a,c-diamide + 2 triphosphate + oxidized [electron-transfer flavoprotein] + 3 H(+)</text>
        <dbReference type="Rhea" id="RHEA:11528"/>
        <dbReference type="Rhea" id="RHEA-COMP:10685"/>
        <dbReference type="Rhea" id="RHEA-COMP:10686"/>
        <dbReference type="ChEBI" id="CHEBI:15378"/>
        <dbReference type="ChEBI" id="CHEBI:18036"/>
        <dbReference type="ChEBI" id="CHEBI:30616"/>
        <dbReference type="ChEBI" id="CHEBI:57692"/>
        <dbReference type="ChEBI" id="CHEBI:58307"/>
        <dbReference type="ChEBI" id="CHEBI:58503"/>
        <dbReference type="ChEBI" id="CHEBI:58537"/>
        <dbReference type="EC" id="2.5.1.17"/>
    </reaction>
</comment>
<dbReference type="Proteomes" id="UP000000503">
    <property type="component" value="Chromosome"/>
</dbReference>
<sequence>MSISTKTGDDGTTGLWSGERIGKDSLRVECYGTVDELNAFLGDARRYVKTDRVKEMIDIIQRDLFRVAGSLATSSPGAYIQPVTEEDVDRLTNWVYELEAAVPLKGFVIPGSIDSSAKLDICRTVCRRAERRIVALARQDVVDGPTRRFVNRLSDLLFMLARYEEQAEGAIRYK</sequence>
<keyword evidence="1 4" id="KW-0808">Transferase</keyword>
<dbReference type="InterPro" id="IPR029499">
    <property type="entry name" value="PduO-typ"/>
</dbReference>
<dbReference type="GO" id="GO:0009236">
    <property type="term" value="P:cobalamin biosynthetic process"/>
    <property type="evidence" value="ECO:0007669"/>
    <property type="project" value="UniProtKB-UniRule"/>
</dbReference>
<dbReference type="UniPathway" id="UPA00148">
    <property type="reaction ID" value="UER00233"/>
</dbReference>
<evidence type="ECO:0000256" key="4">
    <source>
        <dbReference type="RuleBase" id="RU366026"/>
    </source>
</evidence>
<comment type="catalytic activity">
    <reaction evidence="4">
        <text>2 cob(II)alamin + reduced [electron-transfer flavoprotein] + 2 ATP = 2 adenosylcob(III)alamin + 2 triphosphate + oxidized [electron-transfer flavoprotein] + 3 H(+)</text>
        <dbReference type="Rhea" id="RHEA:28671"/>
        <dbReference type="Rhea" id="RHEA-COMP:10685"/>
        <dbReference type="Rhea" id="RHEA-COMP:10686"/>
        <dbReference type="ChEBI" id="CHEBI:15378"/>
        <dbReference type="ChEBI" id="CHEBI:16304"/>
        <dbReference type="ChEBI" id="CHEBI:18036"/>
        <dbReference type="ChEBI" id="CHEBI:18408"/>
        <dbReference type="ChEBI" id="CHEBI:30616"/>
        <dbReference type="ChEBI" id="CHEBI:57692"/>
        <dbReference type="ChEBI" id="CHEBI:58307"/>
        <dbReference type="EC" id="2.5.1.17"/>
    </reaction>
</comment>
<evidence type="ECO:0000256" key="3">
    <source>
        <dbReference type="ARBA" id="ARBA00022840"/>
    </source>
</evidence>
<keyword evidence="7" id="KW-1185">Reference proteome</keyword>
<evidence type="ECO:0000259" key="5">
    <source>
        <dbReference type="Pfam" id="PF01923"/>
    </source>
</evidence>
<comment type="pathway">
    <text evidence="4">Cofactor biosynthesis; adenosylcobalamin biosynthesis; adenosylcobalamin from cob(II)yrinate a,c-diamide: step 2/7.</text>
</comment>
<dbReference type="GO" id="GO:0008817">
    <property type="term" value="F:corrinoid adenosyltransferase activity"/>
    <property type="evidence" value="ECO:0007669"/>
    <property type="project" value="UniProtKB-UniRule"/>
</dbReference>
<dbReference type="InterPro" id="IPR016030">
    <property type="entry name" value="CblAdoTrfase-like"/>
</dbReference>
<dbReference type="EC" id="2.5.1.17" evidence="4"/>
<protein>
    <recommendedName>
        <fullName evidence="4">Corrinoid adenosyltransferase</fullName>
        <ecNumber evidence="4">2.5.1.17</ecNumber>
    </recommendedName>
    <alternativeName>
        <fullName evidence="4">Cob(II)alamin adenosyltransferase</fullName>
    </alternativeName>
    <alternativeName>
        <fullName evidence="4">Cob(II)yrinic acid a,c-diamide adenosyltransferase</fullName>
    </alternativeName>
    <alternativeName>
        <fullName evidence="4">Cobinamide/cobalamin adenosyltransferase</fullName>
    </alternativeName>
</protein>
<dbReference type="HOGENOM" id="CLU_083486_0_1_12"/>
<evidence type="ECO:0000313" key="6">
    <source>
        <dbReference type="EMBL" id="AEJ18356.1"/>
    </source>
</evidence>
<dbReference type="OrthoDB" id="9778896at2"/>
<evidence type="ECO:0000256" key="1">
    <source>
        <dbReference type="ARBA" id="ARBA00022679"/>
    </source>
</evidence>
<keyword evidence="2 4" id="KW-0547">Nucleotide-binding</keyword>
<comment type="similarity">
    <text evidence="4">Belongs to the Cob(I)alamin adenosyltransferase family.</text>
</comment>
<keyword evidence="3 4" id="KW-0067">ATP-binding</keyword>
<dbReference type="STRING" id="744872.Spica_0188"/>